<reference evidence="2 3" key="2">
    <citation type="submission" date="2024-07" db="EMBL/GenBank/DDBJ databases">
        <authorList>
            <person name="Akdeniz Z."/>
        </authorList>
    </citation>
    <scope>NUCLEOTIDE SEQUENCE [LARGE SCALE GENOMIC DNA]</scope>
</reference>
<evidence type="ECO:0000313" key="1">
    <source>
        <dbReference type="EMBL" id="CAI9959808.1"/>
    </source>
</evidence>
<reference evidence="1" key="1">
    <citation type="submission" date="2023-06" db="EMBL/GenBank/DDBJ databases">
        <authorList>
            <person name="Kurt Z."/>
        </authorList>
    </citation>
    <scope>NUCLEOTIDE SEQUENCE</scope>
</reference>
<protein>
    <submittedName>
        <fullName evidence="2">Hypothetical_protein</fullName>
    </submittedName>
</protein>
<dbReference type="EMBL" id="CAXDID020000146">
    <property type="protein sequence ID" value="CAL6040671.1"/>
    <property type="molecule type" value="Genomic_DNA"/>
</dbReference>
<dbReference type="Proteomes" id="UP001642409">
    <property type="component" value="Unassembled WGS sequence"/>
</dbReference>
<dbReference type="AlphaFoldDB" id="A0AA86QUD9"/>
<keyword evidence="3" id="KW-1185">Reference proteome</keyword>
<evidence type="ECO:0000313" key="2">
    <source>
        <dbReference type="EMBL" id="CAL6040671.1"/>
    </source>
</evidence>
<comment type="caution">
    <text evidence="1">The sequence shown here is derived from an EMBL/GenBank/DDBJ whole genome shotgun (WGS) entry which is preliminary data.</text>
</comment>
<proteinExistence type="predicted"/>
<name>A0AA86QUD9_9EUKA</name>
<gene>
    <name evidence="2" type="ORF">HINF_LOCUS38447</name>
    <name evidence="1" type="ORF">HINF_LOCUS47453</name>
</gene>
<organism evidence="1">
    <name type="scientific">Hexamita inflata</name>
    <dbReference type="NCBI Taxonomy" id="28002"/>
    <lineage>
        <taxon>Eukaryota</taxon>
        <taxon>Metamonada</taxon>
        <taxon>Diplomonadida</taxon>
        <taxon>Hexamitidae</taxon>
        <taxon>Hexamitinae</taxon>
        <taxon>Hexamita</taxon>
    </lineage>
</organism>
<dbReference type="EMBL" id="CATOUU010000924">
    <property type="protein sequence ID" value="CAI9959808.1"/>
    <property type="molecule type" value="Genomic_DNA"/>
</dbReference>
<sequence>MNLNIFRFKIPKILDSITVTPKAQSSFTIQDSFTEIEVDWLKNALTNSLSKMKQLQLHEMKLETKIIKLERMFNTIKVKQKDMAKECVQIINDLRFKQRIKAINKRYKLDAVHKF</sequence>
<evidence type="ECO:0000313" key="3">
    <source>
        <dbReference type="Proteomes" id="UP001642409"/>
    </source>
</evidence>
<accession>A0AA86QUD9</accession>